<organism evidence="2">
    <name type="scientific">Quercus suber</name>
    <name type="common">Cork oak</name>
    <dbReference type="NCBI Taxonomy" id="58331"/>
    <lineage>
        <taxon>Eukaryota</taxon>
        <taxon>Viridiplantae</taxon>
        <taxon>Streptophyta</taxon>
        <taxon>Embryophyta</taxon>
        <taxon>Tracheophyta</taxon>
        <taxon>Spermatophyta</taxon>
        <taxon>Magnoliopsida</taxon>
        <taxon>eudicotyledons</taxon>
        <taxon>Gunneridae</taxon>
        <taxon>Pentapetalae</taxon>
        <taxon>rosids</taxon>
        <taxon>fabids</taxon>
        <taxon>Fagales</taxon>
        <taxon>Fagaceae</taxon>
        <taxon>Quercus</taxon>
    </lineage>
</organism>
<protein>
    <submittedName>
        <fullName evidence="2">Uncharacterized protein</fullName>
    </submittedName>
</protein>
<feature type="compositionally biased region" description="Low complexity" evidence="1">
    <location>
        <begin position="195"/>
        <end position="205"/>
    </location>
</feature>
<sequence>MDVTQNCGCHVYIIPQDMDPHRAGPSIHDVLTRQDVHRSSLLWDAPLAGEEVPGVLTCRHQDKGLLEGPRIKAKWLKDQFRNPLPANASEELVQQCARFYILEMLAGIFFMDRWKGAKITTEHPMHVLRTYRLSLTSLRPNQLRIVEKCEPGFEIYNDSVEELGRLTLDDACTAGNTSEPAVGRGRQAGRRQRQGGRQSSQRAHI</sequence>
<comment type="caution">
    <text evidence="2">The sequence shown here is derived from an EMBL/GenBank/DDBJ whole genome shotgun (WGS) entry which is preliminary data.</text>
</comment>
<evidence type="ECO:0000256" key="1">
    <source>
        <dbReference type="SAM" id="MobiDB-lite"/>
    </source>
</evidence>
<reference evidence="2" key="2">
    <citation type="journal article" date="2018" name="Sci. Data">
        <title>The draft genome sequence of cork oak.</title>
        <authorList>
            <person name="Ramos A.M."/>
            <person name="Usie A."/>
            <person name="Barbosa P."/>
            <person name="Barros P.M."/>
            <person name="Capote T."/>
            <person name="Chaves I."/>
            <person name="Simoes F."/>
            <person name="Abreu I."/>
            <person name="Carrasquinho I."/>
            <person name="Faro C."/>
            <person name="Guimaraes J.B."/>
            <person name="Mendonca D."/>
            <person name="Nobrega F."/>
            <person name="Rodrigues L."/>
            <person name="Saibo N.J.M."/>
            <person name="Varela M.C."/>
            <person name="Egas C."/>
            <person name="Matos J."/>
            <person name="Miguel C.M."/>
            <person name="Oliveira M.M."/>
            <person name="Ricardo C.P."/>
            <person name="Goncalves S."/>
        </authorList>
    </citation>
    <scope>NUCLEOTIDE SEQUENCE [LARGE SCALE GENOMIC DNA]</scope>
    <source>
        <strain evidence="2">HL8</strain>
    </source>
</reference>
<feature type="region of interest" description="Disordered" evidence="1">
    <location>
        <begin position="174"/>
        <end position="205"/>
    </location>
</feature>
<reference evidence="2" key="3">
    <citation type="submission" date="2023-07" db="EMBL/GenBank/DDBJ databases">
        <title>An improved reference 1 genome and first organelle genomes of Quercus suber.</title>
        <authorList>
            <consortium name="Genosuber Consortium"/>
            <person name="Usie A."/>
            <person name="Serra O."/>
            <person name="Barros P."/>
        </authorList>
    </citation>
    <scope>NUCLEOTIDE SEQUENCE</scope>
    <source>
        <strain evidence="2">HL8</strain>
        <tissue evidence="2">Leaves</tissue>
    </source>
</reference>
<accession>A0AAW0M6R0</accession>
<name>A0AAW0M6R0_QUESU</name>
<gene>
    <name evidence="2" type="ORF">CFP56_006924</name>
</gene>
<dbReference type="AlphaFoldDB" id="A0AAW0M6R0"/>
<evidence type="ECO:0000313" key="2">
    <source>
        <dbReference type="EMBL" id="KAK7859295.1"/>
    </source>
</evidence>
<proteinExistence type="predicted"/>
<dbReference type="EMBL" id="PKMF04000013">
    <property type="protein sequence ID" value="KAK7859295.1"/>
    <property type="molecule type" value="Genomic_DNA"/>
</dbReference>
<reference evidence="2" key="1">
    <citation type="submission" date="2017-12" db="EMBL/GenBank/DDBJ databases">
        <authorList>
            <person name="Barbosa P."/>
            <person name="Usie A."/>
            <person name="Ramos A.M."/>
        </authorList>
    </citation>
    <scope>NUCLEOTIDE SEQUENCE</scope>
    <source>
        <strain evidence="2">HL8</strain>
        <tissue evidence="2">Leaves</tissue>
    </source>
</reference>